<organism evidence="1 2">
    <name type="scientific">Anaerovirgula multivorans</name>
    <dbReference type="NCBI Taxonomy" id="312168"/>
    <lineage>
        <taxon>Bacteria</taxon>
        <taxon>Bacillati</taxon>
        <taxon>Bacillota</taxon>
        <taxon>Clostridia</taxon>
        <taxon>Peptostreptococcales</taxon>
        <taxon>Natronincolaceae</taxon>
        <taxon>Anaerovirgula</taxon>
    </lineage>
</organism>
<evidence type="ECO:0000313" key="1">
    <source>
        <dbReference type="EMBL" id="SNS75402.1"/>
    </source>
</evidence>
<name>A0A239H2J5_9FIRM</name>
<protein>
    <submittedName>
        <fullName evidence="1">Uncharacterized protein</fullName>
    </submittedName>
</protein>
<accession>A0A239H2J5</accession>
<reference evidence="2" key="1">
    <citation type="submission" date="2017-06" db="EMBL/GenBank/DDBJ databases">
        <authorList>
            <person name="Varghese N."/>
            <person name="Submissions S."/>
        </authorList>
    </citation>
    <scope>NUCLEOTIDE SEQUENCE [LARGE SCALE GENOMIC DNA]</scope>
    <source>
        <strain evidence="2">SCA</strain>
    </source>
</reference>
<dbReference type="OrthoDB" id="1956627at2"/>
<proteinExistence type="predicted"/>
<gene>
    <name evidence="1" type="ORF">SAMN05446037_101978</name>
</gene>
<dbReference type="RefSeq" id="WP_089284043.1">
    <property type="nucleotide sequence ID" value="NZ_FZOJ01000019.1"/>
</dbReference>
<evidence type="ECO:0000313" key="2">
    <source>
        <dbReference type="Proteomes" id="UP000198304"/>
    </source>
</evidence>
<keyword evidence="2" id="KW-1185">Reference proteome</keyword>
<sequence length="118" mass="14064">MGEKIIDFRNHEKQIENVLKSFYEAHYMGNTLKLYSYLDTFFQKSVPLNYFLIHSDYDIELGFLKEITRIEVDKEKNQAMAEVIIKLRKKEIEIQFSLKMDYGGWKLEGEIFHMLGGM</sequence>
<dbReference type="EMBL" id="FZOJ01000019">
    <property type="protein sequence ID" value="SNS75402.1"/>
    <property type="molecule type" value="Genomic_DNA"/>
</dbReference>
<dbReference type="AlphaFoldDB" id="A0A239H2J5"/>
<dbReference type="Proteomes" id="UP000198304">
    <property type="component" value="Unassembled WGS sequence"/>
</dbReference>